<dbReference type="SUPFAM" id="SSF53756">
    <property type="entry name" value="UDP-Glycosyltransferase/glycogen phosphorylase"/>
    <property type="match status" value="1"/>
</dbReference>
<evidence type="ECO:0000313" key="1">
    <source>
        <dbReference type="EMBL" id="MCF7568221.1"/>
    </source>
</evidence>
<gene>
    <name evidence="1" type="ORF">L3X37_07575</name>
</gene>
<accession>A0AAE3JMZ3</accession>
<reference evidence="1" key="1">
    <citation type="submission" date="2022-01" db="EMBL/GenBank/DDBJ databases">
        <title>Draft genome sequence of Sabulilitoribacter arenilitoris KCTC 52401.</title>
        <authorList>
            <person name="Oh J.-S."/>
        </authorList>
    </citation>
    <scope>NUCLEOTIDE SEQUENCE</scope>
    <source>
        <strain evidence="1">HMF6543</strain>
    </source>
</reference>
<protein>
    <submittedName>
        <fullName evidence="1">Uncharacterized protein</fullName>
    </submittedName>
</protein>
<dbReference type="Proteomes" id="UP001199795">
    <property type="component" value="Unassembled WGS sequence"/>
</dbReference>
<sequence>MKILIVDRGGKIPAVKYGGTERVIWGLAKELHNQGHDIVFLVPKGSYCDFAKIIDL</sequence>
<dbReference type="EMBL" id="JAKKDU010000007">
    <property type="protein sequence ID" value="MCF7568221.1"/>
    <property type="molecule type" value="Genomic_DNA"/>
</dbReference>
<comment type="caution">
    <text evidence="1">The sequence shown here is derived from an EMBL/GenBank/DDBJ whole genome shotgun (WGS) entry which is preliminary data.</text>
</comment>
<proteinExistence type="predicted"/>
<evidence type="ECO:0000313" key="2">
    <source>
        <dbReference type="Proteomes" id="UP001199795"/>
    </source>
</evidence>
<dbReference type="AlphaFoldDB" id="A0AAE3JMZ3"/>
<dbReference type="RefSeq" id="WP_237239565.1">
    <property type="nucleotide sequence ID" value="NZ_JAKKDU010000007.1"/>
</dbReference>
<name>A0AAE3JMZ3_9FLAO</name>
<dbReference type="Gene3D" id="3.40.50.2000">
    <property type="entry name" value="Glycogen Phosphorylase B"/>
    <property type="match status" value="1"/>
</dbReference>
<keyword evidence="2" id="KW-1185">Reference proteome</keyword>
<organism evidence="1 2">
    <name type="scientific">Wocania arenilitoris</name>
    <dbReference type="NCBI Taxonomy" id="2044858"/>
    <lineage>
        <taxon>Bacteria</taxon>
        <taxon>Pseudomonadati</taxon>
        <taxon>Bacteroidota</taxon>
        <taxon>Flavobacteriia</taxon>
        <taxon>Flavobacteriales</taxon>
        <taxon>Flavobacteriaceae</taxon>
        <taxon>Wocania</taxon>
    </lineage>
</organism>